<keyword evidence="3" id="KW-1185">Reference proteome</keyword>
<sequence length="598" mass="67073">MDPRSSPSKKRLLADPKPEQRSVTASPDSALSSDSLSDRFKRKTRELPNLSDCHGCGLRIDNSNPKERLRTLDSVWRIVLLCKKCIKLVNSRQTCPYCFKEIPGKETDYFQCGDCEHRIHRDCVVKFGGFAPWSYCSESEFSVCVDCWVPKLLVNSIRVFERRKNNNNNIGLEQGDSRVTGSSKVLEKNKVASSLEYMVKDANCVVNSVRVFERRKKKNKIGLEQGDSRVTGSSKILEKNKVASSTECVVKDANCVVNSVRVFERRKKKNTIDLDPGDSRVTEGDSRVTEGNSRVLEINKGAKSLENVVKGASCVLEKKINVAAKAKENALRKAVTAKRAVELANNALHLMAKKDENWKRSESLVTSSGRTDNTETRVVDDAELAFQLHRAMNSSPRISRNLCSINSSCLAVPKIRDCNSNLAGKLLHFRRCGSASVSGKLEVVTNSKFNEKLDRIVSECSVCDKDFDSHSNDDLGELKPKLKTYTRKSKRRKECLENGEIGSHSGDGHRRQSESQSCQKEQKSSNELGLNDITVRCLRKFDGNNTVLKDGKCNGKPDRYLLKYSKRPTGLKEVSRHCTEFLCDDAYLENPVLLPDFL</sequence>
<reference evidence="2 3" key="1">
    <citation type="submission" date="2024-02" db="EMBL/GenBank/DDBJ databases">
        <authorList>
            <person name="Vignale AGUSTIN F."/>
            <person name="Sosa J E."/>
            <person name="Modenutti C."/>
        </authorList>
    </citation>
    <scope>NUCLEOTIDE SEQUENCE [LARGE SCALE GENOMIC DNA]</scope>
</reference>
<dbReference type="EMBL" id="CAUOFW020003254">
    <property type="protein sequence ID" value="CAK9158851.1"/>
    <property type="molecule type" value="Genomic_DNA"/>
</dbReference>
<feature type="region of interest" description="Disordered" evidence="1">
    <location>
        <begin position="496"/>
        <end position="525"/>
    </location>
</feature>
<feature type="compositionally biased region" description="Low complexity" evidence="1">
    <location>
        <begin position="25"/>
        <end position="35"/>
    </location>
</feature>
<gene>
    <name evidence="2" type="ORF">ILEXP_LOCUS27514</name>
</gene>
<dbReference type="PANTHER" id="PTHR38530">
    <property type="entry name" value="OS06G0468300 PROTEIN"/>
    <property type="match status" value="1"/>
</dbReference>
<organism evidence="2 3">
    <name type="scientific">Ilex paraguariensis</name>
    <name type="common">yerba mate</name>
    <dbReference type="NCBI Taxonomy" id="185542"/>
    <lineage>
        <taxon>Eukaryota</taxon>
        <taxon>Viridiplantae</taxon>
        <taxon>Streptophyta</taxon>
        <taxon>Embryophyta</taxon>
        <taxon>Tracheophyta</taxon>
        <taxon>Spermatophyta</taxon>
        <taxon>Magnoliopsida</taxon>
        <taxon>eudicotyledons</taxon>
        <taxon>Gunneridae</taxon>
        <taxon>Pentapetalae</taxon>
        <taxon>asterids</taxon>
        <taxon>campanulids</taxon>
        <taxon>Aquifoliales</taxon>
        <taxon>Aquifoliaceae</taxon>
        <taxon>Ilex</taxon>
    </lineage>
</organism>
<evidence type="ECO:0000313" key="3">
    <source>
        <dbReference type="Proteomes" id="UP001642360"/>
    </source>
</evidence>
<name>A0ABC8SNT4_9AQUA</name>
<feature type="region of interest" description="Disordered" evidence="1">
    <location>
        <begin position="1"/>
        <end position="37"/>
    </location>
</feature>
<evidence type="ECO:0000256" key="1">
    <source>
        <dbReference type="SAM" id="MobiDB-lite"/>
    </source>
</evidence>
<protein>
    <submittedName>
        <fullName evidence="2">Uncharacterized protein</fullName>
    </submittedName>
</protein>
<proteinExistence type="predicted"/>
<comment type="caution">
    <text evidence="2">The sequence shown here is derived from an EMBL/GenBank/DDBJ whole genome shotgun (WGS) entry which is preliminary data.</text>
</comment>
<dbReference type="AlphaFoldDB" id="A0ABC8SNT4"/>
<accession>A0ABC8SNT4</accession>
<dbReference type="Proteomes" id="UP001642360">
    <property type="component" value="Unassembled WGS sequence"/>
</dbReference>
<evidence type="ECO:0000313" key="2">
    <source>
        <dbReference type="EMBL" id="CAK9158851.1"/>
    </source>
</evidence>